<dbReference type="SUPFAM" id="SSF53448">
    <property type="entry name" value="Nucleotide-diphospho-sugar transferases"/>
    <property type="match status" value="1"/>
</dbReference>
<evidence type="ECO:0000256" key="5">
    <source>
        <dbReference type="ARBA" id="ARBA00048128"/>
    </source>
</evidence>
<protein>
    <recommendedName>
        <fullName evidence="2">UTP--glucose-1-phosphate uridylyltransferase</fullName>
        <ecNumber evidence="2">2.7.7.9</ecNumber>
    </recommendedName>
</protein>
<dbReference type="CDD" id="cd02541">
    <property type="entry name" value="UGPase_prokaryotic"/>
    <property type="match status" value="1"/>
</dbReference>
<dbReference type="EC" id="2.7.7.9" evidence="2"/>
<dbReference type="PANTHER" id="PTHR43197">
    <property type="entry name" value="UTP--GLUCOSE-1-PHOSPHATE URIDYLYLTRANSFERASE"/>
    <property type="match status" value="1"/>
</dbReference>
<reference evidence="7" key="1">
    <citation type="submission" date="2022-11" db="EMBL/GenBank/DDBJ databases">
        <title>Complete genome sequence of Methanogenium organophilum DSM 3596.</title>
        <authorList>
            <person name="Chen S.-C."/>
            <person name="Lai S.-J."/>
            <person name="You Y.-T."/>
        </authorList>
    </citation>
    <scope>NUCLEOTIDE SEQUENCE</scope>
    <source>
        <strain evidence="7">DSM 3596</strain>
    </source>
</reference>
<name>A0A9X9T7B8_METOG</name>
<dbReference type="AlphaFoldDB" id="A0A9X9T7B8"/>
<dbReference type="GeneID" id="76835914"/>
<comment type="similarity">
    <text evidence="1">Belongs to the UDPGP type 2 family.</text>
</comment>
<keyword evidence="4 7" id="KW-0548">Nucleotidyltransferase</keyword>
<gene>
    <name evidence="7" type="ORF">OU421_12390</name>
</gene>
<evidence type="ECO:0000259" key="6">
    <source>
        <dbReference type="Pfam" id="PF00483"/>
    </source>
</evidence>
<evidence type="ECO:0000256" key="2">
    <source>
        <dbReference type="ARBA" id="ARBA00012415"/>
    </source>
</evidence>
<keyword evidence="8" id="KW-1185">Reference proteome</keyword>
<organism evidence="7 8">
    <name type="scientific">Methanogenium organophilum</name>
    <dbReference type="NCBI Taxonomy" id="2199"/>
    <lineage>
        <taxon>Archaea</taxon>
        <taxon>Methanobacteriati</taxon>
        <taxon>Methanobacteriota</taxon>
        <taxon>Stenosarchaea group</taxon>
        <taxon>Methanomicrobia</taxon>
        <taxon>Methanomicrobiales</taxon>
        <taxon>Methanomicrobiaceae</taxon>
        <taxon>Methanogenium</taxon>
    </lineage>
</organism>
<dbReference type="RefSeq" id="WP_268186413.1">
    <property type="nucleotide sequence ID" value="NZ_CP113361.1"/>
</dbReference>
<dbReference type="EMBL" id="CP113361">
    <property type="protein sequence ID" value="WAI01193.1"/>
    <property type="molecule type" value="Genomic_DNA"/>
</dbReference>
<feature type="domain" description="Nucleotidyl transferase" evidence="6">
    <location>
        <begin position="5"/>
        <end position="256"/>
    </location>
</feature>
<dbReference type="KEGG" id="mou:OU421_12390"/>
<dbReference type="GO" id="GO:0003983">
    <property type="term" value="F:UTP:glucose-1-phosphate uridylyltransferase activity"/>
    <property type="evidence" value="ECO:0007669"/>
    <property type="project" value="UniProtKB-EC"/>
</dbReference>
<evidence type="ECO:0000256" key="1">
    <source>
        <dbReference type="ARBA" id="ARBA00006890"/>
    </source>
</evidence>
<dbReference type="Gene3D" id="3.90.550.10">
    <property type="entry name" value="Spore Coat Polysaccharide Biosynthesis Protein SpsA, Chain A"/>
    <property type="match status" value="1"/>
</dbReference>
<keyword evidence="3" id="KW-0808">Transferase</keyword>
<dbReference type="Proteomes" id="UP001163096">
    <property type="component" value="Chromosome"/>
</dbReference>
<dbReference type="Pfam" id="PF00483">
    <property type="entry name" value="NTP_transferase"/>
    <property type="match status" value="1"/>
</dbReference>
<dbReference type="InterPro" id="IPR029044">
    <property type="entry name" value="Nucleotide-diphossugar_trans"/>
</dbReference>
<dbReference type="GO" id="GO:0006011">
    <property type="term" value="P:UDP-alpha-D-glucose metabolic process"/>
    <property type="evidence" value="ECO:0007669"/>
    <property type="project" value="InterPro"/>
</dbReference>
<evidence type="ECO:0000256" key="3">
    <source>
        <dbReference type="ARBA" id="ARBA00022679"/>
    </source>
</evidence>
<dbReference type="InterPro" id="IPR005835">
    <property type="entry name" value="NTP_transferase_dom"/>
</dbReference>
<evidence type="ECO:0000313" key="8">
    <source>
        <dbReference type="Proteomes" id="UP001163096"/>
    </source>
</evidence>
<evidence type="ECO:0000256" key="4">
    <source>
        <dbReference type="ARBA" id="ARBA00022695"/>
    </source>
</evidence>
<dbReference type="PANTHER" id="PTHR43197:SF1">
    <property type="entry name" value="UTP--GLUCOSE-1-PHOSPHATE URIDYLYLTRANSFERASE"/>
    <property type="match status" value="1"/>
</dbReference>
<comment type="catalytic activity">
    <reaction evidence="5">
        <text>alpha-D-glucose 1-phosphate + UTP + H(+) = UDP-alpha-D-glucose + diphosphate</text>
        <dbReference type="Rhea" id="RHEA:19889"/>
        <dbReference type="ChEBI" id="CHEBI:15378"/>
        <dbReference type="ChEBI" id="CHEBI:33019"/>
        <dbReference type="ChEBI" id="CHEBI:46398"/>
        <dbReference type="ChEBI" id="CHEBI:58601"/>
        <dbReference type="ChEBI" id="CHEBI:58885"/>
        <dbReference type="EC" id="2.7.7.9"/>
    </reaction>
</comment>
<evidence type="ECO:0000313" key="7">
    <source>
        <dbReference type="EMBL" id="WAI01193.1"/>
    </source>
</evidence>
<proteinExistence type="inferred from homology"/>
<dbReference type="InterPro" id="IPR005771">
    <property type="entry name" value="GalU_uridylyltTrfase_bac/arc"/>
</dbReference>
<sequence length="278" mass="31324">MPVKKAVIPAAGFGIRFLPVTKAQPKEMLPVVNKPVIQYVIEETYQSDIHQILLITGRHKRAIEDHLDKANINGHSDLLEEFEELLEKMQIFYIRQKKQSGLGDAVSYAESFIDGDPFALLLGDNITLPNCTKELVDIYEQYNAPVIAIEEIPDDKIKNHGVIKGKKVSSNIFKIEEMVEKPDEPISNLAIIGRYILTPDIFDYLSKTDRGLNGELQLTDALRDMVLDGKEMYAAIHTGRRYDLGNSFDWLKANIELALEDNEIGVSLRNCLNAKLGN</sequence>
<accession>A0A9X9T7B8</accession>